<name>S8EHM7_FOMSC</name>
<dbReference type="PANTHER" id="PTHR13479">
    <property type="entry name" value="30S RIBOSOMAL PROTEIN S18"/>
    <property type="match status" value="1"/>
</dbReference>
<evidence type="ECO:0000313" key="6">
    <source>
        <dbReference type="EMBL" id="EPT03688.1"/>
    </source>
</evidence>
<feature type="compositionally biased region" description="Basic residues" evidence="5">
    <location>
        <begin position="94"/>
        <end position="109"/>
    </location>
</feature>
<dbReference type="GO" id="GO:0032543">
    <property type="term" value="P:mitochondrial translation"/>
    <property type="evidence" value="ECO:0007669"/>
    <property type="project" value="TreeGrafter"/>
</dbReference>
<dbReference type="STRING" id="743788.S8EHM7"/>
<dbReference type="SUPFAM" id="SSF46911">
    <property type="entry name" value="Ribosomal protein S18"/>
    <property type="match status" value="1"/>
</dbReference>
<evidence type="ECO:0000256" key="3">
    <source>
        <dbReference type="ARBA" id="ARBA00023274"/>
    </source>
</evidence>
<feature type="non-terminal residue" evidence="6">
    <location>
        <position position="189"/>
    </location>
</feature>
<dbReference type="PRINTS" id="PR00974">
    <property type="entry name" value="RIBOSOMALS18"/>
</dbReference>
<evidence type="ECO:0000256" key="1">
    <source>
        <dbReference type="ARBA" id="ARBA00005589"/>
    </source>
</evidence>
<dbReference type="PANTHER" id="PTHR13479:SF40">
    <property type="entry name" value="SMALL RIBOSOMAL SUBUNIT PROTEIN BS18M"/>
    <property type="match status" value="1"/>
</dbReference>
<evidence type="ECO:0000313" key="7">
    <source>
        <dbReference type="Proteomes" id="UP000015241"/>
    </source>
</evidence>
<evidence type="ECO:0000256" key="5">
    <source>
        <dbReference type="SAM" id="MobiDB-lite"/>
    </source>
</evidence>
<comment type="similarity">
    <text evidence="1">Belongs to the bacterial ribosomal protein bS18 family.</text>
</comment>
<feature type="region of interest" description="Disordered" evidence="5">
    <location>
        <begin position="92"/>
        <end position="117"/>
    </location>
</feature>
<dbReference type="EMBL" id="KE504129">
    <property type="protein sequence ID" value="EPT03688.1"/>
    <property type="molecule type" value="Genomic_DNA"/>
</dbReference>
<organism evidence="6 7">
    <name type="scientific">Fomitopsis schrenkii</name>
    <name type="common">Brown rot fungus</name>
    <dbReference type="NCBI Taxonomy" id="2126942"/>
    <lineage>
        <taxon>Eukaryota</taxon>
        <taxon>Fungi</taxon>
        <taxon>Dikarya</taxon>
        <taxon>Basidiomycota</taxon>
        <taxon>Agaricomycotina</taxon>
        <taxon>Agaricomycetes</taxon>
        <taxon>Polyporales</taxon>
        <taxon>Fomitopsis</taxon>
    </lineage>
</organism>
<accession>S8EHM7</accession>
<sequence>MLSIVSSMRRAVSQMRPRWQGPLAASSIAVTARRLNSSISMNNVADELMSKGNAPLTPPSVQGYSGGISYDEILLTRDGGFRFSRNQFISPRQLSHKSMTKKPTSRKRPLLGPNRKESERTDLFHQLQIDPLNEALNSRLLSYFVTEMGKIKPRSATKLTWRSQRRLGKAIRRAKMMGIIPVLSRRVLV</sequence>
<gene>
    <name evidence="6" type="ORF">FOMPIDRAFT_1141895</name>
</gene>
<keyword evidence="7" id="KW-1185">Reference proteome</keyword>
<keyword evidence="2" id="KW-0689">Ribosomal protein</keyword>
<dbReference type="AlphaFoldDB" id="S8EHM7"/>
<dbReference type="HOGENOM" id="CLU_110814_1_0_1"/>
<evidence type="ECO:0000256" key="4">
    <source>
        <dbReference type="ARBA" id="ARBA00035264"/>
    </source>
</evidence>
<dbReference type="GO" id="GO:0003735">
    <property type="term" value="F:structural constituent of ribosome"/>
    <property type="evidence" value="ECO:0007669"/>
    <property type="project" value="InterPro"/>
</dbReference>
<dbReference type="InterPro" id="IPR036870">
    <property type="entry name" value="Ribosomal_bS18_sf"/>
</dbReference>
<protein>
    <recommendedName>
        <fullName evidence="4">Small ribosomal subunit protein bS18m</fullName>
    </recommendedName>
</protein>
<dbReference type="Proteomes" id="UP000015241">
    <property type="component" value="Unassembled WGS sequence"/>
</dbReference>
<reference evidence="6 7" key="1">
    <citation type="journal article" date="2012" name="Science">
        <title>The Paleozoic origin of enzymatic lignin decomposition reconstructed from 31 fungal genomes.</title>
        <authorList>
            <person name="Floudas D."/>
            <person name="Binder M."/>
            <person name="Riley R."/>
            <person name="Barry K."/>
            <person name="Blanchette R.A."/>
            <person name="Henrissat B."/>
            <person name="Martinez A.T."/>
            <person name="Otillar R."/>
            <person name="Spatafora J.W."/>
            <person name="Yadav J.S."/>
            <person name="Aerts A."/>
            <person name="Benoit I."/>
            <person name="Boyd A."/>
            <person name="Carlson A."/>
            <person name="Copeland A."/>
            <person name="Coutinho P.M."/>
            <person name="de Vries R.P."/>
            <person name="Ferreira P."/>
            <person name="Findley K."/>
            <person name="Foster B."/>
            <person name="Gaskell J."/>
            <person name="Glotzer D."/>
            <person name="Gorecki P."/>
            <person name="Heitman J."/>
            <person name="Hesse C."/>
            <person name="Hori C."/>
            <person name="Igarashi K."/>
            <person name="Jurgens J.A."/>
            <person name="Kallen N."/>
            <person name="Kersten P."/>
            <person name="Kohler A."/>
            <person name="Kuees U."/>
            <person name="Kumar T.K.A."/>
            <person name="Kuo A."/>
            <person name="LaButti K."/>
            <person name="Larrondo L.F."/>
            <person name="Lindquist E."/>
            <person name="Ling A."/>
            <person name="Lombard V."/>
            <person name="Lucas S."/>
            <person name="Lundell T."/>
            <person name="Martin R."/>
            <person name="McLaughlin D.J."/>
            <person name="Morgenstern I."/>
            <person name="Morin E."/>
            <person name="Murat C."/>
            <person name="Nagy L.G."/>
            <person name="Nolan M."/>
            <person name="Ohm R.A."/>
            <person name="Patyshakuliyeva A."/>
            <person name="Rokas A."/>
            <person name="Ruiz-Duenas F.J."/>
            <person name="Sabat G."/>
            <person name="Salamov A."/>
            <person name="Samejima M."/>
            <person name="Schmutz J."/>
            <person name="Slot J.C."/>
            <person name="St John F."/>
            <person name="Stenlid J."/>
            <person name="Sun H."/>
            <person name="Sun S."/>
            <person name="Syed K."/>
            <person name="Tsang A."/>
            <person name="Wiebenga A."/>
            <person name="Young D."/>
            <person name="Pisabarro A."/>
            <person name="Eastwood D.C."/>
            <person name="Martin F."/>
            <person name="Cullen D."/>
            <person name="Grigoriev I.V."/>
            <person name="Hibbett D.S."/>
        </authorList>
    </citation>
    <scope>NUCLEOTIDE SEQUENCE</scope>
    <source>
        <strain evidence="7">FP-58527</strain>
    </source>
</reference>
<proteinExistence type="inferred from homology"/>
<dbReference type="Pfam" id="PF01084">
    <property type="entry name" value="Ribosomal_S18"/>
    <property type="match status" value="1"/>
</dbReference>
<keyword evidence="3" id="KW-0687">Ribonucleoprotein</keyword>
<dbReference type="GO" id="GO:0070181">
    <property type="term" value="F:small ribosomal subunit rRNA binding"/>
    <property type="evidence" value="ECO:0007669"/>
    <property type="project" value="TreeGrafter"/>
</dbReference>
<dbReference type="Gene3D" id="4.10.640.10">
    <property type="entry name" value="Ribosomal protein S18"/>
    <property type="match status" value="1"/>
</dbReference>
<dbReference type="InterPro" id="IPR001648">
    <property type="entry name" value="Ribosomal_bS18"/>
</dbReference>
<dbReference type="OrthoDB" id="21463at2759"/>
<evidence type="ECO:0000256" key="2">
    <source>
        <dbReference type="ARBA" id="ARBA00022980"/>
    </source>
</evidence>
<dbReference type="GO" id="GO:0005763">
    <property type="term" value="C:mitochondrial small ribosomal subunit"/>
    <property type="evidence" value="ECO:0007669"/>
    <property type="project" value="TreeGrafter"/>
</dbReference>
<dbReference type="eggNOG" id="ENOG502S6W8">
    <property type="taxonomic scope" value="Eukaryota"/>
</dbReference>
<dbReference type="InParanoid" id="S8EHM7"/>